<feature type="compositionally biased region" description="Basic residues" evidence="1">
    <location>
        <begin position="18"/>
        <end position="30"/>
    </location>
</feature>
<evidence type="ECO:0008006" key="4">
    <source>
        <dbReference type="Google" id="ProtNLM"/>
    </source>
</evidence>
<feature type="compositionally biased region" description="Basic residues" evidence="1">
    <location>
        <begin position="130"/>
        <end position="142"/>
    </location>
</feature>
<name>A0A7W7TX72_9ACTN</name>
<evidence type="ECO:0000256" key="1">
    <source>
        <dbReference type="SAM" id="MobiDB-lite"/>
    </source>
</evidence>
<feature type="region of interest" description="Disordered" evidence="1">
    <location>
        <begin position="107"/>
        <end position="142"/>
    </location>
</feature>
<dbReference type="AlphaFoldDB" id="A0A7W7TX72"/>
<accession>A0A7W7TX72</accession>
<reference evidence="2 3" key="1">
    <citation type="submission" date="2020-08" db="EMBL/GenBank/DDBJ databases">
        <title>Genomic Encyclopedia of Type Strains, Phase III (KMG-III): the genomes of soil and plant-associated and newly described type strains.</title>
        <authorList>
            <person name="Whitman W."/>
        </authorList>
    </citation>
    <scope>NUCLEOTIDE SEQUENCE [LARGE SCALE GENOMIC DNA]</scope>
    <source>
        <strain evidence="2 3">SFB5A</strain>
    </source>
</reference>
<organism evidence="2 3">
    <name type="scientific">Streptomyces nymphaeiformis</name>
    <dbReference type="NCBI Taxonomy" id="2663842"/>
    <lineage>
        <taxon>Bacteria</taxon>
        <taxon>Bacillati</taxon>
        <taxon>Actinomycetota</taxon>
        <taxon>Actinomycetes</taxon>
        <taxon>Kitasatosporales</taxon>
        <taxon>Streptomycetaceae</taxon>
        <taxon>Streptomyces</taxon>
    </lineage>
</organism>
<sequence>MHDSLGLKPLVRGIPPIRSRRRPRRRRPAKLHADKGYSYDHLRRWLCGRGIRHRIARKGVESAQRLGRHRWVVERTASWTAGCVRRGGGAVGSRSLASYRRLTSPLTAGAGSAARRNRSDPWTSPQLPRRPIRRSLASRRARSSLMPGRFAHCTDTRLPGQRLCPVTSVDQLSVGRARSGSVRFAQPGRECSCKVMYLSPNIAPVQPPAPRVMEGSGAACTRDGATRIDNEKPAEVDRAFLGKVP</sequence>
<evidence type="ECO:0000313" key="3">
    <source>
        <dbReference type="Proteomes" id="UP000582643"/>
    </source>
</evidence>
<protein>
    <recommendedName>
        <fullName evidence="4">Transposase</fullName>
    </recommendedName>
</protein>
<feature type="region of interest" description="Disordered" evidence="1">
    <location>
        <begin position="11"/>
        <end position="33"/>
    </location>
</feature>
<dbReference type="Proteomes" id="UP000582643">
    <property type="component" value="Unassembled WGS sequence"/>
</dbReference>
<gene>
    <name evidence="2" type="ORF">GGE06_001930</name>
</gene>
<comment type="caution">
    <text evidence="2">The sequence shown here is derived from an EMBL/GenBank/DDBJ whole genome shotgun (WGS) entry which is preliminary data.</text>
</comment>
<evidence type="ECO:0000313" key="2">
    <source>
        <dbReference type="EMBL" id="MBB4981022.1"/>
    </source>
</evidence>
<dbReference type="EMBL" id="JACHJY010000002">
    <property type="protein sequence ID" value="MBB4981022.1"/>
    <property type="molecule type" value="Genomic_DNA"/>
</dbReference>
<proteinExistence type="predicted"/>
<keyword evidence="3" id="KW-1185">Reference proteome</keyword>